<dbReference type="EMBL" id="MK071979">
    <property type="protein sequence ID" value="AYV75265.1"/>
    <property type="molecule type" value="Genomic_DNA"/>
</dbReference>
<accession>A0A3G4ZK96</accession>
<dbReference type="InterPro" id="IPR029021">
    <property type="entry name" value="Prot-tyrosine_phosphatase-like"/>
</dbReference>
<reference evidence="2" key="1">
    <citation type="submission" date="2018-10" db="EMBL/GenBank/DDBJ databases">
        <title>Hidden diversity of soil giant viruses.</title>
        <authorList>
            <person name="Schulz F."/>
            <person name="Alteio L."/>
            <person name="Goudeau D."/>
            <person name="Ryan E.M."/>
            <person name="Malmstrom R.R."/>
            <person name="Blanchard J."/>
            <person name="Woyke T."/>
        </authorList>
    </citation>
    <scope>NUCLEOTIDE SEQUENCE</scope>
    <source>
        <strain evidence="2">TEV1</strain>
    </source>
</reference>
<name>A0A3G4ZK96_9VIRU</name>
<dbReference type="Gene3D" id="3.90.190.10">
    <property type="entry name" value="Protein tyrosine phosphatase superfamily"/>
    <property type="match status" value="1"/>
</dbReference>
<organism evidence="2">
    <name type="scientific">Terrestrivirus sp</name>
    <dbReference type="NCBI Taxonomy" id="2487775"/>
    <lineage>
        <taxon>Viruses</taxon>
        <taxon>Varidnaviria</taxon>
        <taxon>Bamfordvirae</taxon>
        <taxon>Nucleocytoviricota</taxon>
        <taxon>Megaviricetes</taxon>
        <taxon>Imitervirales</taxon>
        <taxon>Mimiviridae</taxon>
        <taxon>Klosneuvirinae</taxon>
    </lineage>
</organism>
<sequence>MNSKQLGPTVNQIVKNRLNFVITSTPTDSNIGIYVSYIKNNNITNMVRACDSAYDESSIQKICEIKAIVFNDGKFPSNEQVLEWMDYIYNVFYKCDNQNKILIHCVAGLGRAPLLVGIALIVCESMDPYQAIELLRTTVKQCLNNKQINYLTDTNWSAYRKKFKRYSKKNIKNINIKNIGECQIM</sequence>
<evidence type="ECO:0000313" key="2">
    <source>
        <dbReference type="EMBL" id="AYV75265.1"/>
    </source>
</evidence>
<gene>
    <name evidence="2" type="ORF">Terrestrivirus1_139</name>
</gene>
<proteinExistence type="predicted"/>
<evidence type="ECO:0000259" key="1">
    <source>
        <dbReference type="PROSITE" id="PS50056"/>
    </source>
</evidence>
<dbReference type="SUPFAM" id="SSF52799">
    <property type="entry name" value="(Phosphotyrosine protein) phosphatases II"/>
    <property type="match status" value="1"/>
</dbReference>
<dbReference type="InterPro" id="IPR050561">
    <property type="entry name" value="PTP"/>
</dbReference>
<dbReference type="PANTHER" id="PTHR23339">
    <property type="entry name" value="TYROSINE SPECIFIC PROTEIN PHOSPHATASE AND DUAL SPECIFICITY PROTEIN PHOSPHATASE"/>
    <property type="match status" value="1"/>
</dbReference>
<feature type="domain" description="Tyrosine specific protein phosphatases" evidence="1">
    <location>
        <begin position="82"/>
        <end position="136"/>
    </location>
</feature>
<dbReference type="PROSITE" id="PS50056">
    <property type="entry name" value="TYR_PHOSPHATASE_2"/>
    <property type="match status" value="1"/>
</dbReference>
<dbReference type="InterPro" id="IPR000387">
    <property type="entry name" value="Tyr_Pase_dom"/>
</dbReference>
<protein>
    <submittedName>
        <fullName evidence="2">Protein tyrosine phosphatase type IVA protein 1</fullName>
    </submittedName>
</protein>